<evidence type="ECO:0008006" key="4">
    <source>
        <dbReference type="Google" id="ProtNLM"/>
    </source>
</evidence>
<evidence type="ECO:0000313" key="3">
    <source>
        <dbReference type="Proteomes" id="UP000830583"/>
    </source>
</evidence>
<gene>
    <name evidence="2" type="ORF">M0M57_14235</name>
</gene>
<protein>
    <recommendedName>
        <fullName evidence="4">Lipoprotein</fullName>
    </recommendedName>
</protein>
<keyword evidence="1" id="KW-0732">Signal</keyword>
<organism evidence="2 3">
    <name type="scientific">Flavobacterium azooxidireducens</name>
    <dbReference type="NCBI Taxonomy" id="1871076"/>
    <lineage>
        <taxon>Bacteria</taxon>
        <taxon>Pseudomonadati</taxon>
        <taxon>Bacteroidota</taxon>
        <taxon>Flavobacteriia</taxon>
        <taxon>Flavobacteriales</taxon>
        <taxon>Flavobacteriaceae</taxon>
        <taxon>Flavobacterium</taxon>
    </lineage>
</organism>
<evidence type="ECO:0000313" key="2">
    <source>
        <dbReference type="EMBL" id="UPQ78767.1"/>
    </source>
</evidence>
<sequence length="186" mass="21236">MNNKLLFGLVLLSFNYNCAEVNSQDMAQNTKAVDSVYVGQTHFSDDVVREDALYTSIIRVDKQSDDEYVLSIQMILKKDSYFISPNAKRDFSGKFTIVLTEPEKLIAKGTISELPLSKEENDKREGLVNFVRQNTNYKQTLKVLSKENFEVPAHIQFTIEPRCTMEKVFFILSNVDGKLSVRMDGC</sequence>
<reference evidence="2" key="1">
    <citation type="submission" date="2022-04" db="EMBL/GenBank/DDBJ databases">
        <title>Consumption of N2O by Flavobacterium azooxidireducens sp. nov. isolated from Decomposing Leaf Litter of Phragmites australis (Cav.).</title>
        <authorList>
            <person name="Behrendt U."/>
            <person name="Spanner T."/>
            <person name="Augustin J."/>
            <person name="Horn M.A."/>
            <person name="Kolb S."/>
            <person name="Ulrich A."/>
        </authorList>
    </citation>
    <scope>NUCLEOTIDE SEQUENCE</scope>
    <source>
        <strain evidence="2">IGB 4-14</strain>
    </source>
</reference>
<feature type="signal peptide" evidence="1">
    <location>
        <begin position="1"/>
        <end position="19"/>
    </location>
</feature>
<name>A0ABY4KD86_9FLAO</name>
<dbReference type="RefSeq" id="WP_248433720.1">
    <property type="nucleotide sequence ID" value="NZ_CP096205.1"/>
</dbReference>
<dbReference type="EMBL" id="CP096205">
    <property type="protein sequence ID" value="UPQ78767.1"/>
    <property type="molecule type" value="Genomic_DNA"/>
</dbReference>
<dbReference type="Proteomes" id="UP000830583">
    <property type="component" value="Chromosome"/>
</dbReference>
<evidence type="ECO:0000256" key="1">
    <source>
        <dbReference type="SAM" id="SignalP"/>
    </source>
</evidence>
<accession>A0ABY4KD86</accession>
<keyword evidence="3" id="KW-1185">Reference proteome</keyword>
<proteinExistence type="predicted"/>
<feature type="chain" id="PRO_5046918701" description="Lipoprotein" evidence="1">
    <location>
        <begin position="20"/>
        <end position="186"/>
    </location>
</feature>